<comment type="caution">
    <text evidence="6">The sequence shown here is derived from an EMBL/GenBank/DDBJ whole genome shotgun (WGS) entry which is preliminary data.</text>
</comment>
<feature type="non-terminal residue" evidence="6">
    <location>
        <position position="1"/>
    </location>
</feature>
<organism evidence="6">
    <name type="scientific">marine sediment metagenome</name>
    <dbReference type="NCBI Taxonomy" id="412755"/>
    <lineage>
        <taxon>unclassified sequences</taxon>
        <taxon>metagenomes</taxon>
        <taxon>ecological metagenomes</taxon>
    </lineage>
</organism>
<dbReference type="SUPFAM" id="SSF51998">
    <property type="entry name" value="PFL-like glycyl radical enzymes"/>
    <property type="match status" value="1"/>
</dbReference>
<keyword evidence="4" id="KW-0170">Cobalt</keyword>
<keyword evidence="2" id="KW-0846">Cobalamin</keyword>
<keyword evidence="3" id="KW-0560">Oxidoreductase</keyword>
<dbReference type="InterPro" id="IPR000788">
    <property type="entry name" value="RNR_lg_C"/>
</dbReference>
<evidence type="ECO:0000256" key="2">
    <source>
        <dbReference type="ARBA" id="ARBA00022628"/>
    </source>
</evidence>
<dbReference type="Gene3D" id="3.20.70.20">
    <property type="match status" value="1"/>
</dbReference>
<reference evidence="6" key="1">
    <citation type="journal article" date="2014" name="Front. Microbiol.">
        <title>High frequency of phylogenetically diverse reductive dehalogenase-homologous genes in deep subseafloor sedimentary metagenomes.</title>
        <authorList>
            <person name="Kawai M."/>
            <person name="Futagami T."/>
            <person name="Toyoda A."/>
            <person name="Takaki Y."/>
            <person name="Nishi S."/>
            <person name="Hori S."/>
            <person name="Arai W."/>
            <person name="Tsubouchi T."/>
            <person name="Morono Y."/>
            <person name="Uchiyama I."/>
            <person name="Ito T."/>
            <person name="Fujiyama A."/>
            <person name="Inagaki F."/>
            <person name="Takami H."/>
        </authorList>
    </citation>
    <scope>NUCLEOTIDE SEQUENCE</scope>
    <source>
        <strain evidence="6">Expedition CK06-06</strain>
    </source>
</reference>
<dbReference type="PANTHER" id="PTHR43371">
    <property type="entry name" value="VITAMIN B12-DEPENDENT RIBONUCLEOTIDE REDUCTASE"/>
    <property type="match status" value="1"/>
</dbReference>
<dbReference type="GO" id="GO:0031419">
    <property type="term" value="F:cobalamin binding"/>
    <property type="evidence" value="ECO:0007669"/>
    <property type="project" value="UniProtKB-KW"/>
</dbReference>
<evidence type="ECO:0000256" key="3">
    <source>
        <dbReference type="ARBA" id="ARBA00023002"/>
    </source>
</evidence>
<sequence>KARELSDRMAECAWHCGDPGVQYDSTINRWHTCPNSGRINASNPCSEYMFLDDTACNLASINLMKFRRQDGSVDVDCFSAACRLFFVAQEILVGHASYPTDRIAENSHLYRPLGLGYSNLGSLVMSSGMAYDSDEARSLCGSITAIMHGIASRTSSELATAVGTFEGYHENREPFLRVMQMHRSAVEEIQDSGMPELKNAARVIWDDVLDHGRRFGFRNAQATVLAPTGTISFMMDCDTTGIEPDIALVKYKQLA</sequence>
<dbReference type="Pfam" id="PF02867">
    <property type="entry name" value="Ribonuc_red_lgC"/>
    <property type="match status" value="1"/>
</dbReference>
<dbReference type="PANTHER" id="PTHR43371:SF1">
    <property type="entry name" value="RIBONUCLEOSIDE-DIPHOSPHATE REDUCTASE"/>
    <property type="match status" value="1"/>
</dbReference>
<feature type="domain" description="Ribonucleotide reductase large subunit C-terminal" evidence="5">
    <location>
        <begin position="1"/>
        <end position="254"/>
    </location>
</feature>
<proteinExistence type="predicted"/>
<name>X0W1B0_9ZZZZ</name>
<comment type="cofactor">
    <cofactor evidence="1">
        <name>adenosylcob(III)alamin</name>
        <dbReference type="ChEBI" id="CHEBI:18408"/>
    </cofactor>
</comment>
<dbReference type="GO" id="GO:0004748">
    <property type="term" value="F:ribonucleoside-diphosphate reductase activity, thioredoxin disulfide as acceptor"/>
    <property type="evidence" value="ECO:0007669"/>
    <property type="project" value="TreeGrafter"/>
</dbReference>
<gene>
    <name evidence="6" type="ORF">S01H1_60161</name>
</gene>
<dbReference type="InterPro" id="IPR050862">
    <property type="entry name" value="RdRp_reductase_class-2"/>
</dbReference>
<evidence type="ECO:0000256" key="4">
    <source>
        <dbReference type="ARBA" id="ARBA00023285"/>
    </source>
</evidence>
<protein>
    <recommendedName>
        <fullName evidence="5">Ribonucleotide reductase large subunit C-terminal domain-containing protein</fullName>
    </recommendedName>
</protein>
<evidence type="ECO:0000313" key="6">
    <source>
        <dbReference type="EMBL" id="GAG18443.1"/>
    </source>
</evidence>
<accession>X0W1B0</accession>
<evidence type="ECO:0000256" key="1">
    <source>
        <dbReference type="ARBA" id="ARBA00001922"/>
    </source>
</evidence>
<dbReference type="AlphaFoldDB" id="X0W1B0"/>
<dbReference type="PRINTS" id="PR01183">
    <property type="entry name" value="RIBORDTASEM1"/>
</dbReference>
<dbReference type="EMBL" id="BARS01039398">
    <property type="protein sequence ID" value="GAG18443.1"/>
    <property type="molecule type" value="Genomic_DNA"/>
</dbReference>
<evidence type="ECO:0000259" key="5">
    <source>
        <dbReference type="Pfam" id="PF02867"/>
    </source>
</evidence>
<feature type="non-terminal residue" evidence="6">
    <location>
        <position position="255"/>
    </location>
</feature>